<dbReference type="InterPro" id="IPR006148">
    <property type="entry name" value="Glc/Gal-6P_isomerase"/>
</dbReference>
<evidence type="ECO:0000256" key="4">
    <source>
        <dbReference type="HAMAP-Rule" id="MF_01241"/>
    </source>
</evidence>
<dbReference type="EMBL" id="FNZH01000002">
    <property type="protein sequence ID" value="SEJ13846.1"/>
    <property type="molecule type" value="Genomic_DNA"/>
</dbReference>
<dbReference type="GO" id="GO:0005975">
    <property type="term" value="P:carbohydrate metabolic process"/>
    <property type="evidence" value="ECO:0007669"/>
    <property type="project" value="InterPro"/>
</dbReference>
<dbReference type="HAMAP" id="MF_01241">
    <property type="entry name" value="GlcN6P_deamin"/>
    <property type="match status" value="1"/>
</dbReference>
<dbReference type="SUPFAM" id="SSF100950">
    <property type="entry name" value="NagB/RpiA/CoA transferase-like"/>
    <property type="match status" value="1"/>
</dbReference>
<evidence type="ECO:0000313" key="7">
    <source>
        <dbReference type="Proteomes" id="UP000199403"/>
    </source>
</evidence>
<dbReference type="InterPro" id="IPR018321">
    <property type="entry name" value="Glucosamine6P_isomerase_CS"/>
</dbReference>
<comment type="catalytic activity">
    <reaction evidence="1 4">
        <text>alpha-D-glucosamine 6-phosphate + H2O = beta-D-fructose 6-phosphate + NH4(+)</text>
        <dbReference type="Rhea" id="RHEA:12172"/>
        <dbReference type="ChEBI" id="CHEBI:15377"/>
        <dbReference type="ChEBI" id="CHEBI:28938"/>
        <dbReference type="ChEBI" id="CHEBI:57634"/>
        <dbReference type="ChEBI" id="CHEBI:75989"/>
        <dbReference type="EC" id="3.5.99.6"/>
    </reaction>
</comment>
<comment type="similarity">
    <text evidence="4">Belongs to the glucosamine/galactosamine-6-phosphate isomerase family. NagB subfamily.</text>
</comment>
<dbReference type="AlphaFoldDB" id="A0A1H6WDS8"/>
<reference evidence="7" key="1">
    <citation type="submission" date="2016-10" db="EMBL/GenBank/DDBJ databases">
        <authorList>
            <person name="Varghese N."/>
            <person name="Submissions S."/>
        </authorList>
    </citation>
    <scope>NUCLEOTIDE SEQUENCE [LARGE SCALE GENOMIC DNA]</scope>
    <source>
        <strain evidence="7">IBRC-M 10761</strain>
    </source>
</reference>
<dbReference type="GO" id="GO:0006043">
    <property type="term" value="P:glucosamine catabolic process"/>
    <property type="evidence" value="ECO:0007669"/>
    <property type="project" value="TreeGrafter"/>
</dbReference>
<dbReference type="Pfam" id="PF01182">
    <property type="entry name" value="Glucosamine_iso"/>
    <property type="match status" value="1"/>
</dbReference>
<dbReference type="Proteomes" id="UP000199403">
    <property type="component" value="Unassembled WGS sequence"/>
</dbReference>
<dbReference type="UniPathway" id="UPA00629">
    <property type="reaction ID" value="UER00684"/>
</dbReference>
<dbReference type="STRING" id="1416801.SAMN05192553_102577"/>
<dbReference type="RefSeq" id="WP_092171673.1">
    <property type="nucleotide sequence ID" value="NZ_FNZH01000002.1"/>
</dbReference>
<feature type="active site" description="For ring-opening step" evidence="4">
    <location>
        <position position="142"/>
    </location>
</feature>
<dbReference type="EC" id="3.5.99.6" evidence="4"/>
<name>A0A1H6WDS8_9BACT</name>
<keyword evidence="7" id="KW-1185">Reference proteome</keyword>
<keyword evidence="2 4" id="KW-0378">Hydrolase</keyword>
<gene>
    <name evidence="4" type="primary">nagB</name>
    <name evidence="6" type="ORF">SAMN05192553_102577</name>
</gene>
<evidence type="ECO:0000313" key="6">
    <source>
        <dbReference type="EMBL" id="SEJ13846.1"/>
    </source>
</evidence>
<comment type="pathway">
    <text evidence="4">Amino-sugar metabolism; N-acetylneuraminate degradation; D-fructose 6-phosphate from N-acetylneuraminate: step 5/5.</text>
</comment>
<dbReference type="OrthoDB" id="9791139at2"/>
<dbReference type="PANTHER" id="PTHR11280:SF5">
    <property type="entry name" value="GLUCOSAMINE-6-PHOSPHATE ISOMERASE"/>
    <property type="match status" value="1"/>
</dbReference>
<dbReference type="GO" id="GO:0005737">
    <property type="term" value="C:cytoplasm"/>
    <property type="evidence" value="ECO:0007669"/>
    <property type="project" value="TreeGrafter"/>
</dbReference>
<dbReference type="Gene3D" id="3.40.50.1360">
    <property type="match status" value="1"/>
</dbReference>
<accession>A0A1H6WDS8</accession>
<dbReference type="FunFam" id="3.40.50.1360:FF:000003">
    <property type="entry name" value="Glucosamine-6-phosphate deaminase"/>
    <property type="match status" value="1"/>
</dbReference>
<evidence type="ECO:0000259" key="5">
    <source>
        <dbReference type="Pfam" id="PF01182"/>
    </source>
</evidence>
<proteinExistence type="inferred from homology"/>
<dbReference type="PROSITE" id="PS01161">
    <property type="entry name" value="GLC_GALNAC_ISOMERASE"/>
    <property type="match status" value="1"/>
</dbReference>
<feature type="active site" description="For ring-opening step" evidence="4">
    <location>
        <position position="135"/>
    </location>
</feature>
<dbReference type="InterPro" id="IPR037171">
    <property type="entry name" value="NagB/RpiA_transferase-like"/>
</dbReference>
<dbReference type="NCBIfam" id="TIGR00502">
    <property type="entry name" value="nagB"/>
    <property type="match status" value="1"/>
</dbReference>
<dbReference type="PANTHER" id="PTHR11280">
    <property type="entry name" value="GLUCOSAMINE-6-PHOSPHATE ISOMERASE"/>
    <property type="match status" value="1"/>
</dbReference>
<protein>
    <recommendedName>
        <fullName evidence="4">Glucosamine-6-phosphate deaminase</fullName>
        <ecNumber evidence="4">3.5.99.6</ecNumber>
    </recommendedName>
    <alternativeName>
        <fullName evidence="4">GlcN6P deaminase</fullName>
        <shortName evidence="4">GNPDA</shortName>
    </alternativeName>
    <alternativeName>
        <fullName evidence="4">Glucosamine-6-phosphate isomerase</fullName>
    </alternativeName>
</protein>
<evidence type="ECO:0000256" key="3">
    <source>
        <dbReference type="ARBA" id="ARBA00023277"/>
    </source>
</evidence>
<feature type="domain" description="Glucosamine/galactosamine-6-phosphate isomerase" evidence="5">
    <location>
        <begin position="10"/>
        <end position="224"/>
    </location>
</feature>
<evidence type="ECO:0000256" key="2">
    <source>
        <dbReference type="ARBA" id="ARBA00022801"/>
    </source>
</evidence>
<organism evidence="6 7">
    <name type="scientific">Cyclobacterium xiamenense</name>
    <dbReference type="NCBI Taxonomy" id="1297121"/>
    <lineage>
        <taxon>Bacteria</taxon>
        <taxon>Pseudomonadati</taxon>
        <taxon>Bacteroidota</taxon>
        <taxon>Cytophagia</taxon>
        <taxon>Cytophagales</taxon>
        <taxon>Cyclobacteriaceae</taxon>
        <taxon>Cyclobacterium</taxon>
    </lineage>
</organism>
<dbReference type="GO" id="GO:0042802">
    <property type="term" value="F:identical protein binding"/>
    <property type="evidence" value="ECO:0007669"/>
    <property type="project" value="TreeGrafter"/>
</dbReference>
<comment type="caution">
    <text evidence="4">Lacks conserved residue(s) required for the propagation of feature annotation.</text>
</comment>
<sequence length="240" mass="26738">MQVQIFQNKEALHRAVAERIIAEVKQNPQSVLGLSTGSSPIDTYANLVRDHQTQGTDYSRVRTFNLDEYVGLAGSHPQSYRYFMNEHLFHHLNIPMENTYVPSGIGDLEKECEAYENEIKRQGGIDLQLLGIGTNGHIGFNEPGTPLDSRTHVTRLLQETITANARFFSTVEEVPTEAVTMGIQTIMEARQIVLLAYGSKKAATIRDAVRRPVTENVPASVLQHHPDVALYLDEEAAALL</sequence>
<dbReference type="CDD" id="cd01399">
    <property type="entry name" value="GlcN6P_deaminase"/>
    <property type="match status" value="1"/>
</dbReference>
<dbReference type="GO" id="GO:0019262">
    <property type="term" value="P:N-acetylneuraminate catabolic process"/>
    <property type="evidence" value="ECO:0007669"/>
    <property type="project" value="UniProtKB-UniRule"/>
</dbReference>
<keyword evidence="3 4" id="KW-0119">Carbohydrate metabolism</keyword>
<dbReference type="GO" id="GO:0006046">
    <property type="term" value="P:N-acetylglucosamine catabolic process"/>
    <property type="evidence" value="ECO:0007669"/>
    <property type="project" value="UniProtKB-UniRule"/>
</dbReference>
<dbReference type="GO" id="GO:0004342">
    <property type="term" value="F:glucosamine-6-phosphate deaminase activity"/>
    <property type="evidence" value="ECO:0007669"/>
    <property type="project" value="UniProtKB-UniRule"/>
</dbReference>
<evidence type="ECO:0000256" key="1">
    <source>
        <dbReference type="ARBA" id="ARBA00000644"/>
    </source>
</evidence>
<dbReference type="InterPro" id="IPR004547">
    <property type="entry name" value="Glucosamine6P_isomerase"/>
</dbReference>
<feature type="active site" description="Proton acceptor; for enolization step" evidence="4">
    <location>
        <position position="67"/>
    </location>
</feature>
<comment type="function">
    <text evidence="4">Catalyzes the reversible isomerization-deamination of glucosamine 6-phosphate (GlcN6P) to form fructose 6-phosphate (Fru6P) and ammonium ion.</text>
</comment>
<feature type="active site" description="Proton acceptor; for ring-opening step" evidence="4">
    <location>
        <position position="137"/>
    </location>
</feature>